<evidence type="ECO:0000259" key="3">
    <source>
        <dbReference type="Pfam" id="PF20028"/>
    </source>
</evidence>
<evidence type="ECO:0000313" key="4">
    <source>
        <dbReference type="EMBL" id="GAA4961984.1"/>
    </source>
</evidence>
<sequence length="496" mass="54548">MDRFRAGRSPSVTEQLVDALGRVDILDDADGRRACVSYAQEILGKHVRVRDSGNPHLHLFHIVQAFGDVPDGWRALTHAVWIVSGKDHHAEYAASLVDPIEAAHSAPATDELFVLLDGLDKSSVPRLEAIHRHAAGDAFAVLPGVVGTAAEAYEHLARINLPADGIARSLRFLTDLAAVVPSDRGDALRTWISRQVRASAPEPQAAQAVLDDLLRGVSGWRQEAKSPAYLLIRLSPSSSGNRIDVTYWTNYGTGWEPRRRDDRSLDADQVRAYVATVLDREEAHLHTHRGNLVVEFILPLSMIHEPVQLWSRHGVLAGRKIMDTEFGGPPLHYDYTVYVRSLERIDTLHWHRAWRMRWAAPEAHGGARMHRCRSGEGARHDGLYARLAADPAIAVLGLSAPPDDPHGAQELSAALVAGVPLVAWPFRSDATDSDTSMIENDPDELGDYLGELSCQMARLRSASRTGDDTRGGCARPGFAVLWDDPTRLPEVPERIA</sequence>
<dbReference type="InterPro" id="IPR045431">
    <property type="entry name" value="EAD2"/>
</dbReference>
<proteinExistence type="predicted"/>
<feature type="domain" description="vWA-MoxR associated protein middle region 0" evidence="1">
    <location>
        <begin position="109"/>
        <end position="206"/>
    </location>
</feature>
<gene>
    <name evidence="4" type="ORF">GCM10023205_27020</name>
</gene>
<evidence type="ECO:0000259" key="2">
    <source>
        <dbReference type="Pfam" id="PF19956"/>
    </source>
</evidence>
<dbReference type="RefSeq" id="WP_345675663.1">
    <property type="nucleotide sequence ID" value="NZ_BAABHS010000008.1"/>
</dbReference>
<feature type="domain" description="vWA-MoxR associated protein C-terminal" evidence="3">
    <location>
        <begin position="242"/>
        <end position="485"/>
    </location>
</feature>
<dbReference type="InterPro" id="IPR045450">
    <property type="entry name" value="VMAP_C"/>
</dbReference>
<evidence type="ECO:0000259" key="1">
    <source>
        <dbReference type="Pfam" id="PF19916"/>
    </source>
</evidence>
<dbReference type="Proteomes" id="UP001500466">
    <property type="component" value="Unassembled WGS sequence"/>
</dbReference>
<keyword evidence="5" id="KW-1185">Reference proteome</keyword>
<protein>
    <submittedName>
        <fullName evidence="4">Uncharacterized protein</fullName>
    </submittedName>
</protein>
<dbReference type="Pfam" id="PF19916">
    <property type="entry name" value="VMAP-M0"/>
    <property type="match status" value="1"/>
</dbReference>
<comment type="caution">
    <text evidence="4">The sequence shown here is derived from an EMBL/GenBank/DDBJ whole genome shotgun (WGS) entry which is preliminary data.</text>
</comment>
<dbReference type="Pfam" id="PF19956">
    <property type="entry name" value="EAD2"/>
    <property type="match status" value="1"/>
</dbReference>
<dbReference type="Pfam" id="PF20028">
    <property type="entry name" value="VMAP-C"/>
    <property type="match status" value="1"/>
</dbReference>
<dbReference type="InterPro" id="IPR045555">
    <property type="entry name" value="VMAP-M0"/>
</dbReference>
<reference evidence="5" key="1">
    <citation type="journal article" date="2019" name="Int. J. Syst. Evol. Microbiol.">
        <title>The Global Catalogue of Microorganisms (GCM) 10K type strain sequencing project: providing services to taxonomists for standard genome sequencing and annotation.</title>
        <authorList>
            <consortium name="The Broad Institute Genomics Platform"/>
            <consortium name="The Broad Institute Genome Sequencing Center for Infectious Disease"/>
            <person name="Wu L."/>
            <person name="Ma J."/>
        </authorList>
    </citation>
    <scope>NUCLEOTIDE SEQUENCE [LARGE SCALE GENOMIC DNA]</scope>
    <source>
        <strain evidence="5">JCM 17986</strain>
    </source>
</reference>
<name>A0ABP9H5Z2_9ACTN</name>
<dbReference type="EMBL" id="BAABHS010000008">
    <property type="protein sequence ID" value="GAA4961984.1"/>
    <property type="molecule type" value="Genomic_DNA"/>
</dbReference>
<accession>A0ABP9H5Z2</accession>
<organism evidence="4 5">
    <name type="scientific">Yinghuangia aomiensis</name>
    <dbReference type="NCBI Taxonomy" id="676205"/>
    <lineage>
        <taxon>Bacteria</taxon>
        <taxon>Bacillati</taxon>
        <taxon>Actinomycetota</taxon>
        <taxon>Actinomycetes</taxon>
        <taxon>Kitasatosporales</taxon>
        <taxon>Streptomycetaceae</taxon>
        <taxon>Yinghuangia</taxon>
    </lineage>
</organism>
<evidence type="ECO:0000313" key="5">
    <source>
        <dbReference type="Proteomes" id="UP001500466"/>
    </source>
</evidence>
<feature type="domain" description="Effector-associated" evidence="2">
    <location>
        <begin position="17"/>
        <end position="94"/>
    </location>
</feature>